<organism evidence="2 3">
    <name type="scientific">Rudanella paleaurantiibacter</name>
    <dbReference type="NCBI Taxonomy" id="2614655"/>
    <lineage>
        <taxon>Bacteria</taxon>
        <taxon>Pseudomonadati</taxon>
        <taxon>Bacteroidota</taxon>
        <taxon>Cytophagia</taxon>
        <taxon>Cytophagales</taxon>
        <taxon>Cytophagaceae</taxon>
        <taxon>Rudanella</taxon>
    </lineage>
</organism>
<evidence type="ECO:0000313" key="3">
    <source>
        <dbReference type="Proteomes" id="UP000488299"/>
    </source>
</evidence>
<evidence type="ECO:0008006" key="4">
    <source>
        <dbReference type="Google" id="ProtNLM"/>
    </source>
</evidence>
<dbReference type="RefSeq" id="WP_152123685.1">
    <property type="nucleotide sequence ID" value="NZ_WELI01000002.1"/>
</dbReference>
<dbReference type="AlphaFoldDB" id="A0A7J5U3N5"/>
<evidence type="ECO:0000256" key="1">
    <source>
        <dbReference type="SAM" id="SignalP"/>
    </source>
</evidence>
<keyword evidence="3" id="KW-1185">Reference proteome</keyword>
<proteinExistence type="predicted"/>
<sequence>MSRIVLLLFWLVYWPACAAPEDSTQVQARFDALAQKAGVKTLVLKPGNYQVLIWTKVSLAYGDAQKLYVLDRTDAGLFLSDYSLNWAQNRFKSSERLKHRKRIDQAIWNQLVSDGLLTLPDQSALRGQIFPPSKPASTTTTVHVDKEGEVTIKAPKSTENYVIIGDGVSYRFDIFSAEGHRTYKYHCPAGYGRVRTKVIELQQVVSILKQVFSLVKNPPEICRRINQPKPVYTT</sequence>
<dbReference type="Proteomes" id="UP000488299">
    <property type="component" value="Unassembled WGS sequence"/>
</dbReference>
<dbReference type="EMBL" id="WELI01000002">
    <property type="protein sequence ID" value="KAB7732112.1"/>
    <property type="molecule type" value="Genomic_DNA"/>
</dbReference>
<gene>
    <name evidence="2" type="ORF">F5984_07830</name>
</gene>
<name>A0A7J5U3N5_9BACT</name>
<protein>
    <recommendedName>
        <fullName evidence="4">DUF4292 domain-containing protein</fullName>
    </recommendedName>
</protein>
<keyword evidence="1" id="KW-0732">Signal</keyword>
<feature type="chain" id="PRO_5029691434" description="DUF4292 domain-containing protein" evidence="1">
    <location>
        <begin position="19"/>
        <end position="234"/>
    </location>
</feature>
<feature type="signal peptide" evidence="1">
    <location>
        <begin position="1"/>
        <end position="18"/>
    </location>
</feature>
<accession>A0A7J5U3N5</accession>
<evidence type="ECO:0000313" key="2">
    <source>
        <dbReference type="EMBL" id="KAB7732112.1"/>
    </source>
</evidence>
<reference evidence="2 3" key="1">
    <citation type="submission" date="2019-10" db="EMBL/GenBank/DDBJ databases">
        <title>Rudanella paleaurantiibacter sp. nov., isolated from sludge.</title>
        <authorList>
            <person name="Xu S.Q."/>
        </authorList>
    </citation>
    <scope>NUCLEOTIDE SEQUENCE [LARGE SCALE GENOMIC DNA]</scope>
    <source>
        <strain evidence="2 3">HX-22-17</strain>
    </source>
</reference>
<comment type="caution">
    <text evidence="2">The sequence shown here is derived from an EMBL/GenBank/DDBJ whole genome shotgun (WGS) entry which is preliminary data.</text>
</comment>